<protein>
    <submittedName>
        <fullName evidence="2">DUF2384 domain-containing protein</fullName>
    </submittedName>
</protein>
<gene>
    <name evidence="2" type="ORF">ENP34_00655</name>
</gene>
<dbReference type="InterPro" id="IPR024467">
    <property type="entry name" value="Xre/MbcA/ParS-like_toxin-bd"/>
</dbReference>
<evidence type="ECO:0000313" key="2">
    <source>
        <dbReference type="EMBL" id="HEG89950.1"/>
    </source>
</evidence>
<comment type="caution">
    <text evidence="2">The sequence shown here is derived from an EMBL/GenBank/DDBJ whole genome shotgun (WGS) entry which is preliminary data.</text>
</comment>
<organism evidence="2">
    <name type="scientific">Thermorudis peleae</name>
    <dbReference type="NCBI Taxonomy" id="1382356"/>
    <lineage>
        <taxon>Bacteria</taxon>
        <taxon>Pseudomonadati</taxon>
        <taxon>Thermomicrobiota</taxon>
        <taxon>Thermomicrobia</taxon>
        <taxon>Thermomicrobia incertae sedis</taxon>
        <taxon>Thermorudis</taxon>
    </lineage>
</organism>
<dbReference type="AlphaFoldDB" id="A0A831X7C1"/>
<evidence type="ECO:0000259" key="1">
    <source>
        <dbReference type="Pfam" id="PF09722"/>
    </source>
</evidence>
<name>A0A831X7C1_9BACT</name>
<dbReference type="EMBL" id="DSIY01000015">
    <property type="protein sequence ID" value="HEG89950.1"/>
    <property type="molecule type" value="Genomic_DNA"/>
</dbReference>
<proteinExistence type="predicted"/>
<feature type="domain" description="Antitoxin Xre/MbcA/ParS-like toxin-binding" evidence="1">
    <location>
        <begin position="66"/>
        <end position="114"/>
    </location>
</feature>
<accession>A0A831X7C1</accession>
<sequence length="117" mass="13190">MAEVSILDCGPIIEGLERDLGISLDTIARALDVDRRTVERWRVNQSVPQGRTRRRLAELVELRDRLLHMFGAPETAQMWLRSTSRYLGGFTPEEALKAGRLDRVRADLDGLAAGVYL</sequence>
<reference evidence="2" key="1">
    <citation type="journal article" date="2020" name="mSystems">
        <title>Genome- and Community-Level Interaction Insights into Carbon Utilization and Element Cycling Functions of Hydrothermarchaeota in Hydrothermal Sediment.</title>
        <authorList>
            <person name="Zhou Z."/>
            <person name="Liu Y."/>
            <person name="Xu W."/>
            <person name="Pan J."/>
            <person name="Luo Z.H."/>
            <person name="Li M."/>
        </authorList>
    </citation>
    <scope>NUCLEOTIDE SEQUENCE [LARGE SCALE GENOMIC DNA]</scope>
    <source>
        <strain evidence="2">SpSt-210</strain>
    </source>
</reference>
<dbReference type="Pfam" id="PF09722">
    <property type="entry name" value="Xre_MbcA_ParS_C"/>
    <property type="match status" value="1"/>
</dbReference>